<name>A0A0U5CV62_LIMRT</name>
<evidence type="ECO:0000313" key="1">
    <source>
        <dbReference type="EMBL" id="CUR37077.1"/>
    </source>
</evidence>
<proteinExistence type="predicted"/>
<accession>A0A0U5CV62</accession>
<dbReference type="RefSeq" id="WP_086141244.1">
    <property type="nucleotide sequence ID" value="NZ_LN887241.1"/>
</dbReference>
<dbReference type="AlphaFoldDB" id="A0A0U5CV62"/>
<dbReference type="EMBL" id="LN887241">
    <property type="protein sequence ID" value="CUR37077.1"/>
    <property type="molecule type" value="Genomic_DNA"/>
</dbReference>
<sequence length="175" mass="20510">MTENQTEKLLIKVNSDNRYDELLNDLFFIRWIQKMVLNNPIITDKDTENIYDQLQSRETSELSREDVNDLVNLLITSYSILYLDLVKQLDLVMNDAMIDKLIKLVNEDNDIDKLTVWNALDNEVYETLLGRLNHIPNRNYADAMGDGYLMFTHLFVTKKIYNIKKIVKKSLACSI</sequence>
<organism evidence="1">
    <name type="scientific">Limosilactobacillus reuteri</name>
    <name type="common">Lactobacillus reuteri</name>
    <dbReference type="NCBI Taxonomy" id="1598"/>
    <lineage>
        <taxon>Bacteria</taxon>
        <taxon>Bacillati</taxon>
        <taxon>Bacillota</taxon>
        <taxon>Bacilli</taxon>
        <taxon>Lactobacillales</taxon>
        <taxon>Lactobacillaceae</taxon>
        <taxon>Limosilactobacillus</taxon>
    </lineage>
</organism>
<reference evidence="1" key="1">
    <citation type="submission" date="2015-10" db="EMBL/GenBank/DDBJ databases">
        <authorList>
            <person name="Gilbert D.G."/>
        </authorList>
    </citation>
    <scope>NUCLEOTIDE SEQUENCE</scope>
    <source>
        <strain evidence="1">Pg-3b</strain>
    </source>
</reference>
<gene>
    <name evidence="1" type="ORF">LRLP16767_LRPG3B_00869</name>
</gene>
<protein>
    <submittedName>
        <fullName evidence="1">Uncharacterized protein</fullName>
    </submittedName>
</protein>